<dbReference type="AlphaFoldDB" id="A0A382FMG9"/>
<gene>
    <name evidence="1" type="ORF">METZ01_LOCUS216703</name>
</gene>
<name>A0A382FMG9_9ZZZZ</name>
<reference evidence="1" key="1">
    <citation type="submission" date="2018-05" db="EMBL/GenBank/DDBJ databases">
        <authorList>
            <person name="Lanie J.A."/>
            <person name="Ng W.-L."/>
            <person name="Kazmierczak K.M."/>
            <person name="Andrzejewski T.M."/>
            <person name="Davidsen T.M."/>
            <person name="Wayne K.J."/>
            <person name="Tettelin H."/>
            <person name="Glass J.I."/>
            <person name="Rusch D."/>
            <person name="Podicherti R."/>
            <person name="Tsui H.-C.T."/>
            <person name="Winkler M.E."/>
        </authorList>
    </citation>
    <scope>NUCLEOTIDE SEQUENCE</scope>
</reference>
<evidence type="ECO:0000313" key="1">
    <source>
        <dbReference type="EMBL" id="SVB63849.1"/>
    </source>
</evidence>
<sequence length="30" mass="3361">MEDLRVDAVVGEGLCLVEVGWWNIAEEQAE</sequence>
<dbReference type="EMBL" id="UINC01050640">
    <property type="protein sequence ID" value="SVB63849.1"/>
    <property type="molecule type" value="Genomic_DNA"/>
</dbReference>
<protein>
    <submittedName>
        <fullName evidence="1">Uncharacterized protein</fullName>
    </submittedName>
</protein>
<proteinExistence type="predicted"/>
<organism evidence="1">
    <name type="scientific">marine metagenome</name>
    <dbReference type="NCBI Taxonomy" id="408172"/>
    <lineage>
        <taxon>unclassified sequences</taxon>
        <taxon>metagenomes</taxon>
        <taxon>ecological metagenomes</taxon>
    </lineage>
</organism>
<accession>A0A382FMG9</accession>